<dbReference type="Proteomes" id="UP001301769">
    <property type="component" value="Unassembled WGS sequence"/>
</dbReference>
<accession>A0AAN6YAM6</accession>
<gene>
    <name evidence="2" type="ORF">QBC37DRAFT_481446</name>
</gene>
<keyword evidence="3" id="KW-1185">Reference proteome</keyword>
<dbReference type="EMBL" id="MU858079">
    <property type="protein sequence ID" value="KAK4215534.1"/>
    <property type="molecule type" value="Genomic_DNA"/>
</dbReference>
<feature type="compositionally biased region" description="Basic and acidic residues" evidence="1">
    <location>
        <begin position="116"/>
        <end position="130"/>
    </location>
</feature>
<organism evidence="2 3">
    <name type="scientific">Rhypophila decipiens</name>
    <dbReference type="NCBI Taxonomy" id="261697"/>
    <lineage>
        <taxon>Eukaryota</taxon>
        <taxon>Fungi</taxon>
        <taxon>Dikarya</taxon>
        <taxon>Ascomycota</taxon>
        <taxon>Pezizomycotina</taxon>
        <taxon>Sordariomycetes</taxon>
        <taxon>Sordariomycetidae</taxon>
        <taxon>Sordariales</taxon>
        <taxon>Naviculisporaceae</taxon>
        <taxon>Rhypophila</taxon>
    </lineage>
</organism>
<sequence>MAGANFKPFATRDLHNSSFLDSPSTMSAAHHQRAFETSRRPFIVRGRQALAEDPFVGPSMPSFATESEKERARKAKIAQEILRTNHQMGTILWKPGMGIHGDSGINRDTAAGIATREQETTRMPLTDDKFYTPPNRQRRGHYPTSSNACTRGSSSCHQNSLGSASEFSPGEGFSRRERLTELDTSSATCHSTPRDGHESYHEAVDVLDSLDGSTFVPSDFTECSPESDGSSLSSETAWEVALQLDEEERRLMAALRSRQF</sequence>
<name>A0AAN6YAM6_9PEZI</name>
<dbReference type="AlphaFoldDB" id="A0AAN6YAM6"/>
<reference evidence="2" key="2">
    <citation type="submission" date="2023-05" db="EMBL/GenBank/DDBJ databases">
        <authorList>
            <consortium name="Lawrence Berkeley National Laboratory"/>
            <person name="Steindorff A."/>
            <person name="Hensen N."/>
            <person name="Bonometti L."/>
            <person name="Westerberg I."/>
            <person name="Brannstrom I.O."/>
            <person name="Guillou S."/>
            <person name="Cros-Aarteil S."/>
            <person name="Calhoun S."/>
            <person name="Haridas S."/>
            <person name="Kuo A."/>
            <person name="Mondo S."/>
            <person name="Pangilinan J."/>
            <person name="Riley R."/>
            <person name="Labutti K."/>
            <person name="Andreopoulos B."/>
            <person name="Lipzen A."/>
            <person name="Chen C."/>
            <person name="Yanf M."/>
            <person name="Daum C."/>
            <person name="Ng V."/>
            <person name="Clum A."/>
            <person name="Ohm R."/>
            <person name="Martin F."/>
            <person name="Silar P."/>
            <person name="Natvig D."/>
            <person name="Lalanne C."/>
            <person name="Gautier V."/>
            <person name="Ament-Velasquez S.L."/>
            <person name="Kruys A."/>
            <person name="Hutchinson M.I."/>
            <person name="Powell A.J."/>
            <person name="Barry K."/>
            <person name="Miller A.N."/>
            <person name="Grigoriev I.V."/>
            <person name="Debuchy R."/>
            <person name="Gladieux P."/>
            <person name="Thoren M.H."/>
            <person name="Johannesson H."/>
        </authorList>
    </citation>
    <scope>NUCLEOTIDE SEQUENCE</scope>
    <source>
        <strain evidence="2">PSN293</strain>
    </source>
</reference>
<feature type="compositionally biased region" description="Polar residues" evidence="1">
    <location>
        <begin position="143"/>
        <end position="166"/>
    </location>
</feature>
<evidence type="ECO:0000313" key="3">
    <source>
        <dbReference type="Proteomes" id="UP001301769"/>
    </source>
</evidence>
<evidence type="ECO:0000256" key="1">
    <source>
        <dbReference type="SAM" id="MobiDB-lite"/>
    </source>
</evidence>
<protein>
    <submittedName>
        <fullName evidence="2">Uncharacterized protein</fullName>
    </submittedName>
</protein>
<comment type="caution">
    <text evidence="2">The sequence shown here is derived from an EMBL/GenBank/DDBJ whole genome shotgun (WGS) entry which is preliminary data.</text>
</comment>
<reference evidence="2" key="1">
    <citation type="journal article" date="2023" name="Mol. Phylogenet. Evol.">
        <title>Genome-scale phylogeny and comparative genomics of the fungal order Sordariales.</title>
        <authorList>
            <person name="Hensen N."/>
            <person name="Bonometti L."/>
            <person name="Westerberg I."/>
            <person name="Brannstrom I.O."/>
            <person name="Guillou S."/>
            <person name="Cros-Aarteil S."/>
            <person name="Calhoun S."/>
            <person name="Haridas S."/>
            <person name="Kuo A."/>
            <person name="Mondo S."/>
            <person name="Pangilinan J."/>
            <person name="Riley R."/>
            <person name="LaButti K."/>
            <person name="Andreopoulos B."/>
            <person name="Lipzen A."/>
            <person name="Chen C."/>
            <person name="Yan M."/>
            <person name="Daum C."/>
            <person name="Ng V."/>
            <person name="Clum A."/>
            <person name="Steindorff A."/>
            <person name="Ohm R.A."/>
            <person name="Martin F."/>
            <person name="Silar P."/>
            <person name="Natvig D.O."/>
            <person name="Lalanne C."/>
            <person name="Gautier V."/>
            <person name="Ament-Velasquez S.L."/>
            <person name="Kruys A."/>
            <person name="Hutchinson M.I."/>
            <person name="Powell A.J."/>
            <person name="Barry K."/>
            <person name="Miller A.N."/>
            <person name="Grigoriev I.V."/>
            <person name="Debuchy R."/>
            <person name="Gladieux P."/>
            <person name="Hiltunen Thoren M."/>
            <person name="Johannesson H."/>
        </authorList>
    </citation>
    <scope>NUCLEOTIDE SEQUENCE</scope>
    <source>
        <strain evidence="2">PSN293</strain>
    </source>
</reference>
<evidence type="ECO:0000313" key="2">
    <source>
        <dbReference type="EMBL" id="KAK4215534.1"/>
    </source>
</evidence>
<feature type="region of interest" description="Disordered" evidence="1">
    <location>
        <begin position="116"/>
        <end position="173"/>
    </location>
</feature>
<proteinExistence type="predicted"/>